<dbReference type="KEGG" id="obr:102717008"/>
<dbReference type="HOGENOM" id="CLU_405117_0_0_1"/>
<evidence type="ECO:0000313" key="4">
    <source>
        <dbReference type="Proteomes" id="UP000006038"/>
    </source>
</evidence>
<feature type="region of interest" description="Disordered" evidence="1">
    <location>
        <begin position="38"/>
        <end position="64"/>
    </location>
</feature>
<gene>
    <name evidence="3" type="primary">LOC102717008</name>
</gene>
<reference evidence="3" key="1">
    <citation type="journal article" date="2013" name="Nat. Commun.">
        <title>Whole-genome sequencing of Oryza brachyantha reveals mechanisms underlying Oryza genome evolution.</title>
        <authorList>
            <person name="Chen J."/>
            <person name="Huang Q."/>
            <person name="Gao D."/>
            <person name="Wang J."/>
            <person name="Lang Y."/>
            <person name="Liu T."/>
            <person name="Li B."/>
            <person name="Bai Z."/>
            <person name="Luis Goicoechea J."/>
            <person name="Liang C."/>
            <person name="Chen C."/>
            <person name="Zhang W."/>
            <person name="Sun S."/>
            <person name="Liao Y."/>
            <person name="Zhang X."/>
            <person name="Yang L."/>
            <person name="Song C."/>
            <person name="Wang M."/>
            <person name="Shi J."/>
            <person name="Liu G."/>
            <person name="Liu J."/>
            <person name="Zhou H."/>
            <person name="Zhou W."/>
            <person name="Yu Q."/>
            <person name="An N."/>
            <person name="Chen Y."/>
            <person name="Cai Q."/>
            <person name="Wang B."/>
            <person name="Liu B."/>
            <person name="Min J."/>
            <person name="Huang Y."/>
            <person name="Wu H."/>
            <person name="Li Z."/>
            <person name="Zhang Y."/>
            <person name="Yin Y."/>
            <person name="Song W."/>
            <person name="Jiang J."/>
            <person name="Jackson S.A."/>
            <person name="Wing R.A."/>
            <person name="Wang J."/>
            <person name="Chen M."/>
        </authorList>
    </citation>
    <scope>NUCLEOTIDE SEQUENCE [LARGE SCALE GENOMIC DNA]</scope>
    <source>
        <strain evidence="3">cv. IRGC 101232</strain>
    </source>
</reference>
<dbReference type="GeneID" id="102717008"/>
<feature type="domain" description="DUF4378" evidence="2">
    <location>
        <begin position="590"/>
        <end position="745"/>
    </location>
</feature>
<dbReference type="InterPro" id="IPR025486">
    <property type="entry name" value="DUF4378"/>
</dbReference>
<proteinExistence type="predicted"/>
<dbReference type="OMA" id="CDICAAM"/>
<dbReference type="Gramene" id="OB01G13150.1">
    <property type="protein sequence ID" value="OB01G13150.1"/>
    <property type="gene ID" value="OB01G13150"/>
</dbReference>
<dbReference type="RefSeq" id="XP_006643759.1">
    <property type="nucleotide sequence ID" value="XM_006643696.3"/>
</dbReference>
<name>J3KWF9_ORYBR</name>
<dbReference type="PANTHER" id="PTHR47071">
    <property type="entry name" value="PROTEIN TRM32"/>
    <property type="match status" value="1"/>
</dbReference>
<organism evidence="3">
    <name type="scientific">Oryza brachyantha</name>
    <name type="common">malo sina</name>
    <dbReference type="NCBI Taxonomy" id="4533"/>
    <lineage>
        <taxon>Eukaryota</taxon>
        <taxon>Viridiplantae</taxon>
        <taxon>Streptophyta</taxon>
        <taxon>Embryophyta</taxon>
        <taxon>Tracheophyta</taxon>
        <taxon>Spermatophyta</taxon>
        <taxon>Magnoliopsida</taxon>
        <taxon>Liliopsida</taxon>
        <taxon>Poales</taxon>
        <taxon>Poaceae</taxon>
        <taxon>BOP clade</taxon>
        <taxon>Oryzoideae</taxon>
        <taxon>Oryzeae</taxon>
        <taxon>Oryzinae</taxon>
        <taxon>Oryza</taxon>
    </lineage>
</organism>
<dbReference type="OrthoDB" id="758104at2759"/>
<dbReference type="eggNOG" id="ENOG502QQYR">
    <property type="taxonomic scope" value="Eukaryota"/>
</dbReference>
<evidence type="ECO:0000313" key="3">
    <source>
        <dbReference type="EnsemblPlants" id="OB01G13150.1"/>
    </source>
</evidence>
<dbReference type="InterPro" id="IPR044257">
    <property type="entry name" value="TRM32-like"/>
</dbReference>
<evidence type="ECO:0000259" key="2">
    <source>
        <dbReference type="Pfam" id="PF14309"/>
    </source>
</evidence>
<accession>J3KWF9</accession>
<dbReference type="AlphaFoldDB" id="J3KWF9"/>
<sequence>MAQLLHHQDSTFYGKEFHGRRWSILQFFGFRRRMRSTKMISDKKQSQGKGSGGSRHRSSYVPLKDEDIGVMDDEKYNEVTKKNKASKKSSGKGSLGSLILKKLYGKEGQKEKMLPVAPKLLRTLSIHYLESNEYVLDGESATNGDGSSQNTALSMQNPRDTNIQNATFIGQDGCDNDTSSLLLKRGESHVKRKSHRSISMDGVLHKVPYGQKVSGDVTKEGLSRSASATYDRDGLKPYNGTAAKRPVNQGFQRSRSLTESLERYSHLLDSISSSQSKRMLTSSKSTRDYSLDGPAVMSGLQRTFAETRSTSLVIHAENLVIPEDALASYFPENPIVDGDVDTSMNEISGHEDVDGSENTALIEQYTNDRKSGISVSIEVNVCTAPLPSEVTDISQEHTEICDDHQVPSSNVIDLSISHSTYEEVDIPEDHGTSCNEDHFNSSTEAVMHTKIAEDGSIKEEHTSVSDDKQIHSSDVLKSREGTFCVPDPSQEIEAEINISCEQETDSPMSVLDVTFSDDPASPVKYTILDDSSLKPRILCLDDADDLDDTVLNDSTSMELSTTELTHKKIQESDSEKLNYLQADQKNEDELIYVKDIFMKSSFRNEILFDAWYSMNITALQEEDCQHYEAAAAAFDFTEMSADQLLLSDLTNEVLLDIYKKYSVSKSKFSRFSSFDRPKPVADHALKELWSKVSCHLDEQPQSSIEIDTILSNDLAKSDRWVNFQRDADHLGNMLADFVFDKLLTEFTLQLAKF</sequence>
<dbReference type="Pfam" id="PF14309">
    <property type="entry name" value="DUF4378"/>
    <property type="match status" value="1"/>
</dbReference>
<dbReference type="PANTHER" id="PTHR47071:SF12">
    <property type="entry name" value="OS01G0149900 PROTEIN"/>
    <property type="match status" value="1"/>
</dbReference>
<dbReference type="RefSeq" id="XP_015688262.1">
    <property type="nucleotide sequence ID" value="XM_015832776.1"/>
</dbReference>
<keyword evidence="4" id="KW-1185">Reference proteome</keyword>
<dbReference type="Proteomes" id="UP000006038">
    <property type="component" value="Chromosome 1"/>
</dbReference>
<evidence type="ECO:0000256" key="1">
    <source>
        <dbReference type="SAM" id="MobiDB-lite"/>
    </source>
</evidence>
<protein>
    <recommendedName>
        <fullName evidence="2">DUF4378 domain-containing protein</fullName>
    </recommendedName>
</protein>
<dbReference type="STRING" id="4533.J3KWF9"/>
<reference evidence="3" key="2">
    <citation type="submission" date="2013-04" db="UniProtKB">
        <authorList>
            <consortium name="EnsemblPlants"/>
        </authorList>
    </citation>
    <scope>IDENTIFICATION</scope>
</reference>
<dbReference type="EnsemblPlants" id="OB01G13150.1">
    <property type="protein sequence ID" value="OB01G13150.1"/>
    <property type="gene ID" value="OB01G13150"/>
</dbReference>